<sequence>MSFQGKLMTNIITIDYELFGSGKGCVFKHLIDPTYKMLKAFDKLGTKATFFIEILEVEKLIGLKELYPEESNEYLGAVAIENQVAELIKQGHDIQLHLHPQWYNAEYVNGQWKLNHQWWSFSDLPGRSTKGSPGKYELLALGKEMLEKRVRDVDPNYNCSAFRAGGYNVGNSYESVNALLDNNIYCDSSVCPGFFSNSLSNYDFTMAPSNLPYWHCDDSIIVPSDKKSVRRLLELPLLTISVNKLQRFSLARVFSTIKNRQYKNVPYSHNREDKSAQNIEMLKNSNFDMCLSSSMEITRFKVAIKQRRIQDPNYPLVLIAHPKDLSLFSPFSKVLSQFNSFMTLNEYTEKMDLVEC</sequence>
<dbReference type="CDD" id="cd10932">
    <property type="entry name" value="CE4_u8"/>
    <property type="match status" value="1"/>
</dbReference>
<gene>
    <name evidence="1" type="ORF">LCGC14_1033130</name>
</gene>
<name>A0A0F9QC69_9ZZZZ</name>
<protein>
    <recommendedName>
        <fullName evidence="2">NodB homology domain-containing protein</fullName>
    </recommendedName>
</protein>
<dbReference type="SUPFAM" id="SSF88713">
    <property type="entry name" value="Glycoside hydrolase/deacetylase"/>
    <property type="match status" value="1"/>
</dbReference>
<evidence type="ECO:0008006" key="2">
    <source>
        <dbReference type="Google" id="ProtNLM"/>
    </source>
</evidence>
<evidence type="ECO:0000313" key="1">
    <source>
        <dbReference type="EMBL" id="KKN10786.1"/>
    </source>
</evidence>
<dbReference type="InterPro" id="IPR011330">
    <property type="entry name" value="Glyco_hydro/deAcase_b/a-brl"/>
</dbReference>
<proteinExistence type="predicted"/>
<dbReference type="GO" id="GO:0005975">
    <property type="term" value="P:carbohydrate metabolic process"/>
    <property type="evidence" value="ECO:0007669"/>
    <property type="project" value="InterPro"/>
</dbReference>
<dbReference type="Gene3D" id="3.20.20.370">
    <property type="entry name" value="Glycoside hydrolase/deacetylase"/>
    <property type="match status" value="1"/>
</dbReference>
<reference evidence="1" key="1">
    <citation type="journal article" date="2015" name="Nature">
        <title>Complex archaea that bridge the gap between prokaryotes and eukaryotes.</title>
        <authorList>
            <person name="Spang A."/>
            <person name="Saw J.H."/>
            <person name="Jorgensen S.L."/>
            <person name="Zaremba-Niedzwiedzka K."/>
            <person name="Martijn J."/>
            <person name="Lind A.E."/>
            <person name="van Eijk R."/>
            <person name="Schleper C."/>
            <person name="Guy L."/>
            <person name="Ettema T.J."/>
        </authorList>
    </citation>
    <scope>NUCLEOTIDE SEQUENCE</scope>
</reference>
<accession>A0A0F9QC69</accession>
<dbReference type="AlphaFoldDB" id="A0A0F9QC69"/>
<dbReference type="EMBL" id="LAZR01004205">
    <property type="protein sequence ID" value="KKN10786.1"/>
    <property type="molecule type" value="Genomic_DNA"/>
</dbReference>
<comment type="caution">
    <text evidence="1">The sequence shown here is derived from an EMBL/GenBank/DDBJ whole genome shotgun (WGS) entry which is preliminary data.</text>
</comment>
<organism evidence="1">
    <name type="scientific">marine sediment metagenome</name>
    <dbReference type="NCBI Taxonomy" id="412755"/>
    <lineage>
        <taxon>unclassified sequences</taxon>
        <taxon>metagenomes</taxon>
        <taxon>ecological metagenomes</taxon>
    </lineage>
</organism>